<reference evidence="1" key="1">
    <citation type="submission" date="2020-11" db="EMBL/GenBank/DDBJ databases">
        <authorList>
            <consortium name="DOE Joint Genome Institute"/>
            <person name="Ahrendt S."/>
            <person name="Riley R."/>
            <person name="Andreopoulos W."/>
            <person name="Labutti K."/>
            <person name="Pangilinan J."/>
            <person name="Ruiz-Duenas F.J."/>
            <person name="Barrasa J.M."/>
            <person name="Sanchez-Garcia M."/>
            <person name="Camarero S."/>
            <person name="Miyauchi S."/>
            <person name="Serrano A."/>
            <person name="Linde D."/>
            <person name="Babiker R."/>
            <person name="Drula E."/>
            <person name="Ayuso-Fernandez I."/>
            <person name="Pacheco R."/>
            <person name="Padilla G."/>
            <person name="Ferreira P."/>
            <person name="Barriuso J."/>
            <person name="Kellner H."/>
            <person name="Castanera R."/>
            <person name="Alfaro M."/>
            <person name="Ramirez L."/>
            <person name="Pisabarro A.G."/>
            <person name="Kuo A."/>
            <person name="Tritt A."/>
            <person name="Lipzen A."/>
            <person name="He G."/>
            <person name="Yan M."/>
            <person name="Ng V."/>
            <person name="Cullen D."/>
            <person name="Martin F."/>
            <person name="Rosso M.-N."/>
            <person name="Henrissat B."/>
            <person name="Hibbett D."/>
            <person name="Martinez A.T."/>
            <person name="Grigoriev I.V."/>
        </authorList>
    </citation>
    <scope>NUCLEOTIDE SEQUENCE</scope>
    <source>
        <strain evidence="1">ATCC 90797</strain>
    </source>
</reference>
<proteinExistence type="predicted"/>
<gene>
    <name evidence="1" type="ORF">BDN71DRAFT_1431455</name>
</gene>
<keyword evidence="2" id="KW-1185">Reference proteome</keyword>
<evidence type="ECO:0000313" key="1">
    <source>
        <dbReference type="EMBL" id="KAF9494825.1"/>
    </source>
</evidence>
<dbReference type="AlphaFoldDB" id="A0A9P5ZVU4"/>
<evidence type="ECO:0000313" key="2">
    <source>
        <dbReference type="Proteomes" id="UP000807025"/>
    </source>
</evidence>
<dbReference type="EMBL" id="MU154568">
    <property type="protein sequence ID" value="KAF9494825.1"/>
    <property type="molecule type" value="Genomic_DNA"/>
</dbReference>
<dbReference type="Proteomes" id="UP000807025">
    <property type="component" value="Unassembled WGS sequence"/>
</dbReference>
<protein>
    <submittedName>
        <fullName evidence="1">Uncharacterized protein</fullName>
    </submittedName>
</protein>
<sequence>MVSEILEFGPSQSVTKVGNWQSKMNMSKGSDGVVEAVAIWRIGAGDNGVVMVIDGITRGSVGPAMQSGPELLMLTWKAKVGVQLVTDSQETVLGTELGSTMSQRHAWAQSEVPSGFMGDCGDTLVLGLECGCLMSALPLPVLDPLGLFLTKEMLSFPMTVAQCSIWESLFNYDNGTIPKLDMLLKLVPAWWGTSIVEIFNVMFKDR</sequence>
<name>A0A9P5ZVU4_PLEER</name>
<accession>A0A9P5ZVU4</accession>
<organism evidence="1 2">
    <name type="scientific">Pleurotus eryngii</name>
    <name type="common">Boletus of the steppes</name>
    <dbReference type="NCBI Taxonomy" id="5323"/>
    <lineage>
        <taxon>Eukaryota</taxon>
        <taxon>Fungi</taxon>
        <taxon>Dikarya</taxon>
        <taxon>Basidiomycota</taxon>
        <taxon>Agaricomycotina</taxon>
        <taxon>Agaricomycetes</taxon>
        <taxon>Agaricomycetidae</taxon>
        <taxon>Agaricales</taxon>
        <taxon>Pleurotineae</taxon>
        <taxon>Pleurotaceae</taxon>
        <taxon>Pleurotus</taxon>
    </lineage>
</organism>
<comment type="caution">
    <text evidence="1">The sequence shown here is derived from an EMBL/GenBank/DDBJ whole genome shotgun (WGS) entry which is preliminary data.</text>
</comment>